<feature type="region of interest" description="Disordered" evidence="1">
    <location>
        <begin position="15"/>
        <end position="36"/>
    </location>
</feature>
<dbReference type="AlphaFoldDB" id="A0AAD6KRI2"/>
<accession>A0AAD6KRI2</accession>
<dbReference type="Proteomes" id="UP001162972">
    <property type="component" value="Chromosome 1"/>
</dbReference>
<evidence type="ECO:0000256" key="1">
    <source>
        <dbReference type="SAM" id="MobiDB-lite"/>
    </source>
</evidence>
<sequence length="139" mass="15485">MLNVDSKDLLERKLEDSPSFSVSNSPTQNSRPSSMVVKKAHTIIPAHLIAEAIPTIHGLDLRCKPGYPKRLGAGEPTPFIHSRSDIDETQLKASRLLDILKKKTTFQGNFISTPEIQAQNRALKHCGLSEADYLGYFQR</sequence>
<feature type="compositionally biased region" description="Polar residues" evidence="1">
    <location>
        <begin position="18"/>
        <end position="33"/>
    </location>
</feature>
<evidence type="ECO:0000313" key="3">
    <source>
        <dbReference type="Proteomes" id="UP001162972"/>
    </source>
</evidence>
<evidence type="ECO:0000313" key="2">
    <source>
        <dbReference type="EMBL" id="KAJ6428376.1"/>
    </source>
</evidence>
<gene>
    <name evidence="2" type="ORF">OIU84_023744</name>
</gene>
<reference evidence="2 3" key="1">
    <citation type="journal article" date="2023" name="Int. J. Mol. Sci.">
        <title>De Novo Assembly and Annotation of 11 Diverse Shrub Willow (Salix) Genomes Reveals Novel Gene Organization in Sex-Linked Regions.</title>
        <authorList>
            <person name="Hyden B."/>
            <person name="Feng K."/>
            <person name="Yates T.B."/>
            <person name="Jawdy S."/>
            <person name="Cereghino C."/>
            <person name="Smart L.B."/>
            <person name="Muchero W."/>
        </authorList>
    </citation>
    <scope>NUCLEOTIDE SEQUENCE [LARGE SCALE GENOMIC DNA]</scope>
    <source>
        <tissue evidence="2">Shoot tip</tissue>
    </source>
</reference>
<dbReference type="EMBL" id="JAPFFJ010000005">
    <property type="protein sequence ID" value="KAJ6428376.1"/>
    <property type="molecule type" value="Genomic_DNA"/>
</dbReference>
<keyword evidence="3" id="KW-1185">Reference proteome</keyword>
<protein>
    <submittedName>
        <fullName evidence="2">Uncharacterized protein</fullName>
    </submittedName>
</protein>
<proteinExistence type="predicted"/>
<name>A0AAD6KRI2_9ROSI</name>
<organism evidence="2 3">
    <name type="scientific">Salix udensis</name>
    <dbReference type="NCBI Taxonomy" id="889485"/>
    <lineage>
        <taxon>Eukaryota</taxon>
        <taxon>Viridiplantae</taxon>
        <taxon>Streptophyta</taxon>
        <taxon>Embryophyta</taxon>
        <taxon>Tracheophyta</taxon>
        <taxon>Spermatophyta</taxon>
        <taxon>Magnoliopsida</taxon>
        <taxon>eudicotyledons</taxon>
        <taxon>Gunneridae</taxon>
        <taxon>Pentapetalae</taxon>
        <taxon>rosids</taxon>
        <taxon>fabids</taxon>
        <taxon>Malpighiales</taxon>
        <taxon>Salicaceae</taxon>
        <taxon>Saliceae</taxon>
        <taxon>Salix</taxon>
    </lineage>
</organism>
<comment type="caution">
    <text evidence="2">The sequence shown here is derived from an EMBL/GenBank/DDBJ whole genome shotgun (WGS) entry which is preliminary data.</text>
</comment>